<dbReference type="InterPro" id="IPR054816">
    <property type="entry name" value="Lipoprotein_mollicutes-type_CS"/>
</dbReference>
<dbReference type="EMBL" id="LR739236">
    <property type="protein sequence ID" value="VZS00958.1"/>
    <property type="molecule type" value="Genomic_DNA"/>
</dbReference>
<dbReference type="AlphaFoldDB" id="A0A654IQK9"/>
<protein>
    <recommendedName>
        <fullName evidence="4">Lipoprotein</fullName>
    </recommendedName>
</protein>
<evidence type="ECO:0000256" key="1">
    <source>
        <dbReference type="SAM" id="MobiDB-lite"/>
    </source>
</evidence>
<feature type="chain" id="PRO_5025067473" description="Lipoprotein" evidence="2">
    <location>
        <begin position="20"/>
        <end position="201"/>
    </location>
</feature>
<dbReference type="NCBIfam" id="NF038029">
    <property type="entry name" value="LP_plasma"/>
    <property type="match status" value="1"/>
</dbReference>
<evidence type="ECO:0000313" key="3">
    <source>
        <dbReference type="EMBL" id="VZS00958.1"/>
    </source>
</evidence>
<organism evidence="3">
    <name type="scientific">Mycoplasma feriruminatoris</name>
    <dbReference type="NCBI Taxonomy" id="1179777"/>
    <lineage>
        <taxon>Bacteria</taxon>
        <taxon>Bacillati</taxon>
        <taxon>Mycoplasmatota</taxon>
        <taxon>Mollicutes</taxon>
        <taxon>Mycoplasmataceae</taxon>
        <taxon>Mycoplasma</taxon>
    </lineage>
</organism>
<sequence length="201" mass="22456">MKKLLTILGSVGLIATTSAAVVACGDRTAKTSEPKKEEENRTEESKKEEDKSEKEDEKDFSKVDKNLGNLEPDKRNILSQAKVRDEIAKKLGLPQTDLQGVEVDYEKNTASIILPKFDNQKLEFKFTSFLDLGKISKTNKNGRSVLELAKIKEEIAKKMGIKSQELQELNVDSDNNTGTVHSTKFAGTLSFKFTTEENKNK</sequence>
<dbReference type="NCBIfam" id="NF045726">
    <property type="entry name" value="XXplasma_LP"/>
    <property type="match status" value="1"/>
</dbReference>
<feature type="signal peptide" evidence="2">
    <location>
        <begin position="1"/>
        <end position="19"/>
    </location>
</feature>
<feature type="compositionally biased region" description="Basic and acidic residues" evidence="1">
    <location>
        <begin position="27"/>
        <end position="74"/>
    </location>
</feature>
<evidence type="ECO:0008006" key="4">
    <source>
        <dbReference type="Google" id="ProtNLM"/>
    </source>
</evidence>
<reference evidence="3" key="1">
    <citation type="submission" date="2019-11" db="EMBL/GenBank/DDBJ databases">
        <authorList>
            <person name="Falquet L."/>
            <person name="Falquet L."/>
        </authorList>
    </citation>
    <scope>NUCLEOTIDE SEQUENCE</scope>
    <source>
        <strain evidence="3">14/OD_0535</strain>
    </source>
</reference>
<evidence type="ECO:0000256" key="2">
    <source>
        <dbReference type="SAM" id="SignalP"/>
    </source>
</evidence>
<keyword evidence="2" id="KW-0732">Signal</keyword>
<proteinExistence type="predicted"/>
<accession>A0A654IQK9</accession>
<dbReference type="PROSITE" id="PS51257">
    <property type="entry name" value="PROKAR_LIPOPROTEIN"/>
    <property type="match status" value="1"/>
</dbReference>
<feature type="region of interest" description="Disordered" evidence="1">
    <location>
        <begin position="24"/>
        <end position="74"/>
    </location>
</feature>
<dbReference type="RefSeq" id="WP_278288871.1">
    <property type="nucleotide sequence ID" value="NZ_CP113497.1"/>
</dbReference>
<gene>
    <name evidence="3" type="ORF">MF5583_00866</name>
</gene>
<name>A0A654IQK9_9MOLU</name>